<proteinExistence type="predicted"/>
<evidence type="ECO:0000313" key="3">
    <source>
        <dbReference type="Proteomes" id="UP000012065"/>
    </source>
</evidence>
<feature type="region of interest" description="Disordered" evidence="1">
    <location>
        <begin position="105"/>
        <end position="149"/>
    </location>
</feature>
<sequence length="149" mass="16039">MNYARDLERIRDLVNRAKLAAWGPRMVPVEGTRKVRIPATQASGEEMSYGGNTRTIELVVKGDGTVWHNTGDGEDLFDETILPKPAFSSTWAPSLFKSLVAKLTGTKPESQENGVNGSSDSSETEASDAAISSGIEKSAGKKRKGGKRK</sequence>
<comment type="caution">
    <text evidence="2">The sequence shown here is derived from an EMBL/GenBank/DDBJ whole genome shotgun (WGS) entry which is preliminary data.</text>
</comment>
<feature type="compositionally biased region" description="Polar residues" evidence="1">
    <location>
        <begin position="107"/>
        <end position="117"/>
    </location>
</feature>
<protein>
    <submittedName>
        <fullName evidence="2">Uncharacterized protein</fullName>
    </submittedName>
</protein>
<accession>M5BUX4</accession>
<evidence type="ECO:0000256" key="1">
    <source>
        <dbReference type="SAM" id="MobiDB-lite"/>
    </source>
</evidence>
<dbReference type="EMBL" id="CAOJ01002032">
    <property type="protein sequence ID" value="CCO27542.1"/>
    <property type="molecule type" value="Genomic_DNA"/>
</dbReference>
<gene>
    <name evidence="2" type="ORF">BN14_01523</name>
</gene>
<reference evidence="2 3" key="1">
    <citation type="journal article" date="2013" name="J. Biotechnol.">
        <title>Establishment and interpretation of the genome sequence of the phytopathogenic fungus Rhizoctonia solani AG1-IB isolate 7/3/14.</title>
        <authorList>
            <person name="Wibberg D.W."/>
            <person name="Jelonek L.J."/>
            <person name="Rupp O.R."/>
            <person name="Hennig M.H."/>
            <person name="Eikmeyer F.E."/>
            <person name="Goesmann A.G."/>
            <person name="Hartmann A.H."/>
            <person name="Borriss R.B."/>
            <person name="Grosch R.G."/>
            <person name="Puehler A.P."/>
            <person name="Schlueter A.S."/>
        </authorList>
    </citation>
    <scope>NUCLEOTIDE SEQUENCE [LARGE SCALE GENOMIC DNA]</scope>
    <source>
        <strain evidence="3">AG1-IB / isolate 7/3/14</strain>
    </source>
</reference>
<organism evidence="2 3">
    <name type="scientific">Thanatephorus cucumeris (strain AG1-IB / isolate 7/3/14)</name>
    <name type="common">Lettuce bottom rot fungus</name>
    <name type="synonym">Rhizoctonia solani</name>
    <dbReference type="NCBI Taxonomy" id="1108050"/>
    <lineage>
        <taxon>Eukaryota</taxon>
        <taxon>Fungi</taxon>
        <taxon>Dikarya</taxon>
        <taxon>Basidiomycota</taxon>
        <taxon>Agaricomycotina</taxon>
        <taxon>Agaricomycetes</taxon>
        <taxon>Cantharellales</taxon>
        <taxon>Ceratobasidiaceae</taxon>
        <taxon>Rhizoctonia</taxon>
        <taxon>Rhizoctonia solani AG-1</taxon>
    </lineage>
</organism>
<dbReference type="Proteomes" id="UP000012065">
    <property type="component" value="Unassembled WGS sequence"/>
</dbReference>
<dbReference type="AlphaFoldDB" id="M5BUX4"/>
<evidence type="ECO:0000313" key="2">
    <source>
        <dbReference type="EMBL" id="CCO27542.1"/>
    </source>
</evidence>
<feature type="compositionally biased region" description="Basic residues" evidence="1">
    <location>
        <begin position="140"/>
        <end position="149"/>
    </location>
</feature>
<dbReference type="HOGENOM" id="CLU_1750933_0_0_1"/>
<name>M5BUX4_THACB</name>